<keyword evidence="3" id="KW-1185">Reference proteome</keyword>
<sequence>MQKLVKEGVSHREIARRLHMHRESVIRYARADHFPEKPQQSPRSGILAPYETYLGARYQEGCHNKMKLWKEIQAKGFTGSRMAVVRYILGLRQLEQQGTELEQTAQTIALTLACLSVCFSITQRI</sequence>
<protein>
    <recommendedName>
        <fullName evidence="1">HTH IS21-type domain-containing protein</fullName>
    </recommendedName>
</protein>
<name>A0A8J3MZV3_9CHLR</name>
<comment type="caution">
    <text evidence="2">The sequence shown here is derived from an EMBL/GenBank/DDBJ whole genome shotgun (WGS) entry which is preliminary data.</text>
</comment>
<evidence type="ECO:0000313" key="2">
    <source>
        <dbReference type="EMBL" id="GHO51170.1"/>
    </source>
</evidence>
<dbReference type="EMBL" id="BNJF01000011">
    <property type="protein sequence ID" value="GHO51170.1"/>
    <property type="molecule type" value="Genomic_DNA"/>
</dbReference>
<organism evidence="2 3">
    <name type="scientific">Ktedonospora formicarum</name>
    <dbReference type="NCBI Taxonomy" id="2778364"/>
    <lineage>
        <taxon>Bacteria</taxon>
        <taxon>Bacillati</taxon>
        <taxon>Chloroflexota</taxon>
        <taxon>Ktedonobacteria</taxon>
        <taxon>Ktedonobacterales</taxon>
        <taxon>Ktedonobacteraceae</taxon>
        <taxon>Ktedonospora</taxon>
    </lineage>
</organism>
<dbReference type="PROSITE" id="PS50531">
    <property type="entry name" value="HTH_IS21"/>
    <property type="match status" value="1"/>
</dbReference>
<accession>A0A8J3MZV3</accession>
<dbReference type="InterPro" id="IPR017894">
    <property type="entry name" value="HTH_IS21_transposase_type"/>
</dbReference>
<gene>
    <name evidence="2" type="ORF">KSX_93330</name>
</gene>
<feature type="domain" description="HTH IS21-type" evidence="1">
    <location>
        <begin position="1"/>
        <end position="58"/>
    </location>
</feature>
<dbReference type="AlphaFoldDB" id="A0A8J3MZV3"/>
<evidence type="ECO:0000313" key="3">
    <source>
        <dbReference type="Proteomes" id="UP000612362"/>
    </source>
</evidence>
<dbReference type="SUPFAM" id="SSF109709">
    <property type="entry name" value="KorB DNA-binding domain-like"/>
    <property type="match status" value="1"/>
</dbReference>
<reference evidence="2" key="1">
    <citation type="submission" date="2020-10" db="EMBL/GenBank/DDBJ databases">
        <title>Taxonomic study of unclassified bacteria belonging to the class Ktedonobacteria.</title>
        <authorList>
            <person name="Yabe S."/>
            <person name="Wang C.M."/>
            <person name="Zheng Y."/>
            <person name="Sakai Y."/>
            <person name="Cavaletti L."/>
            <person name="Monciardini P."/>
            <person name="Donadio S."/>
        </authorList>
    </citation>
    <scope>NUCLEOTIDE SEQUENCE</scope>
    <source>
        <strain evidence="2">SOSP1-1</strain>
    </source>
</reference>
<proteinExistence type="predicted"/>
<evidence type="ECO:0000259" key="1">
    <source>
        <dbReference type="PROSITE" id="PS50531"/>
    </source>
</evidence>
<dbReference type="Proteomes" id="UP000612362">
    <property type="component" value="Unassembled WGS sequence"/>
</dbReference>